<evidence type="ECO:0000313" key="9">
    <source>
        <dbReference type="EMBL" id="QLG27289.1"/>
    </source>
</evidence>
<dbReference type="Pfam" id="PF00364">
    <property type="entry name" value="Biotin_lipoyl"/>
    <property type="match status" value="1"/>
</dbReference>
<evidence type="ECO:0000256" key="5">
    <source>
        <dbReference type="ARBA" id="ARBA00023315"/>
    </source>
</evidence>
<dbReference type="SUPFAM" id="SSF47005">
    <property type="entry name" value="Peripheral subunit-binding domain of 2-oxo acid dehydrogenase complex"/>
    <property type="match status" value="1"/>
</dbReference>
<dbReference type="EMBL" id="CP058529">
    <property type="protein sequence ID" value="QLG27289.1"/>
    <property type="molecule type" value="Genomic_DNA"/>
</dbReference>
<keyword evidence="5" id="KW-0012">Acyltransferase</keyword>
<feature type="domain" description="Peripheral subunit-binding (PSBD)" evidence="8">
    <location>
        <begin position="173"/>
        <end position="210"/>
    </location>
</feature>
<keyword evidence="10" id="KW-1185">Reference proteome</keyword>
<dbReference type="Pfam" id="PF02817">
    <property type="entry name" value="E3_binding"/>
    <property type="match status" value="1"/>
</dbReference>
<dbReference type="PROSITE" id="PS50968">
    <property type="entry name" value="BIOTINYL_LIPOYL"/>
    <property type="match status" value="1"/>
</dbReference>
<dbReference type="PROSITE" id="PS00189">
    <property type="entry name" value="LIPOYL"/>
    <property type="match status" value="1"/>
</dbReference>
<dbReference type="GO" id="GO:0016407">
    <property type="term" value="F:acetyltransferase activity"/>
    <property type="evidence" value="ECO:0007669"/>
    <property type="project" value="TreeGrafter"/>
</dbReference>
<evidence type="ECO:0000256" key="4">
    <source>
        <dbReference type="ARBA" id="ARBA00022823"/>
    </source>
</evidence>
<evidence type="ECO:0000256" key="3">
    <source>
        <dbReference type="ARBA" id="ARBA00022679"/>
    </source>
</evidence>
<dbReference type="InterPro" id="IPR036625">
    <property type="entry name" value="E3-bd_dom_sf"/>
</dbReference>
<reference evidence="9 10" key="1">
    <citation type="submission" date="2020-07" db="EMBL/GenBank/DDBJ databases">
        <title>Gai3-2, isolated from salt lake.</title>
        <authorList>
            <person name="Cui H."/>
            <person name="Shi X."/>
        </authorList>
    </citation>
    <scope>NUCLEOTIDE SEQUENCE [LARGE SCALE GENOMIC DNA]</scope>
    <source>
        <strain evidence="9 10">Gai3-2</strain>
    </source>
</reference>
<dbReference type="CDD" id="cd06849">
    <property type="entry name" value="lipoyl_domain"/>
    <property type="match status" value="1"/>
</dbReference>
<dbReference type="Gene3D" id="4.10.320.10">
    <property type="entry name" value="E3-binding domain"/>
    <property type="match status" value="1"/>
</dbReference>
<dbReference type="InterPro" id="IPR003016">
    <property type="entry name" value="2-oxoA_DH_lipoyl-BS"/>
</dbReference>
<feature type="compositionally biased region" description="Basic and acidic residues" evidence="6">
    <location>
        <begin position="231"/>
        <end position="244"/>
    </location>
</feature>
<dbReference type="Gene3D" id="3.30.559.10">
    <property type="entry name" value="Chloramphenicol acetyltransferase-like domain"/>
    <property type="match status" value="1"/>
</dbReference>
<dbReference type="PROSITE" id="PS51826">
    <property type="entry name" value="PSBD"/>
    <property type="match status" value="1"/>
</dbReference>
<feature type="region of interest" description="Disordered" evidence="6">
    <location>
        <begin position="73"/>
        <end position="246"/>
    </location>
</feature>
<dbReference type="RefSeq" id="WP_179168864.1">
    <property type="nucleotide sequence ID" value="NZ_CP058529.1"/>
</dbReference>
<dbReference type="InterPro" id="IPR050743">
    <property type="entry name" value="2-oxoacid_DH_E2_comp"/>
</dbReference>
<evidence type="ECO:0000256" key="6">
    <source>
        <dbReference type="SAM" id="MobiDB-lite"/>
    </source>
</evidence>
<dbReference type="AlphaFoldDB" id="A0A7D5GWX2"/>
<evidence type="ECO:0000256" key="1">
    <source>
        <dbReference type="ARBA" id="ARBA00001938"/>
    </source>
</evidence>
<feature type="domain" description="Lipoyl-binding" evidence="7">
    <location>
        <begin position="3"/>
        <end position="78"/>
    </location>
</feature>
<dbReference type="InterPro" id="IPR001078">
    <property type="entry name" value="2-oxoacid_DH_actylTfrase"/>
</dbReference>
<organism evidence="9 10">
    <name type="scientific">Halorarum halophilum</name>
    <dbReference type="NCBI Taxonomy" id="2743090"/>
    <lineage>
        <taxon>Archaea</taxon>
        <taxon>Methanobacteriati</taxon>
        <taxon>Methanobacteriota</taxon>
        <taxon>Stenosarchaea group</taxon>
        <taxon>Halobacteria</taxon>
        <taxon>Halobacteriales</taxon>
        <taxon>Haloferacaceae</taxon>
        <taxon>Halorarum</taxon>
    </lineage>
</organism>
<evidence type="ECO:0000259" key="8">
    <source>
        <dbReference type="PROSITE" id="PS51826"/>
    </source>
</evidence>
<comment type="cofactor">
    <cofactor evidence="1">
        <name>(R)-lipoate</name>
        <dbReference type="ChEBI" id="CHEBI:83088"/>
    </cofactor>
</comment>
<evidence type="ECO:0000313" key="10">
    <source>
        <dbReference type="Proteomes" id="UP000509750"/>
    </source>
</evidence>
<dbReference type="FunFam" id="3.30.559.10:FF:000007">
    <property type="entry name" value="Dihydrolipoamide acetyltransferase component of pyruvate dehydrogenase complex"/>
    <property type="match status" value="1"/>
</dbReference>
<dbReference type="Pfam" id="PF00198">
    <property type="entry name" value="2-oxoacid_dh"/>
    <property type="match status" value="1"/>
</dbReference>
<dbReference type="PANTHER" id="PTHR43178:SF5">
    <property type="entry name" value="LIPOAMIDE ACYLTRANSFERASE COMPONENT OF BRANCHED-CHAIN ALPHA-KETO ACID DEHYDROGENASE COMPLEX, MITOCHONDRIAL"/>
    <property type="match status" value="1"/>
</dbReference>
<dbReference type="InterPro" id="IPR023213">
    <property type="entry name" value="CAT-like_dom_sf"/>
</dbReference>
<dbReference type="KEGG" id="halg:HUG10_06890"/>
<evidence type="ECO:0000259" key="7">
    <source>
        <dbReference type="PROSITE" id="PS50968"/>
    </source>
</evidence>
<keyword evidence="4" id="KW-0450">Lipoyl</keyword>
<dbReference type="InterPro" id="IPR011053">
    <property type="entry name" value="Single_hybrid_motif"/>
</dbReference>
<dbReference type="Gene3D" id="2.40.50.100">
    <property type="match status" value="1"/>
</dbReference>
<protein>
    <submittedName>
        <fullName evidence="9">2-oxo acid dehydrogenase subunit E2</fullName>
    </submittedName>
</protein>
<name>A0A7D5GWX2_9EURY</name>
<dbReference type="GeneID" id="56028545"/>
<sequence length="470" mass="49454">MTRYEFPLPDPGEGLTEAEVVEWHADPGDRVEEDDPLVDVETDKAVVEIPAPCEGTLEERRASPGDVLAVGDVVAVFETDAPPTERQQEGSVEGAADDESESASGGGTAGAEQRDAAGTTTATGAIDRVESAEDTEPAGSTRSSESAESAQSAEPAEAGTTADADADADGRVFAAPSTRRYARESGVDLSAVEGTGPGGRVLRSDVDAHGDGQASEAAGVNESARPAATDAEDRSTSDDRETRRPLTGLRRAIADNMVRSTDEIPHVTSGFRADAVEFVKLRERLNGKHDARISYTAMVVKAVVPALAEFPLVNASVSESGEEIIEKHHYDIGVATHTEDGLLVPVVRDVDGKSLVEVSEELDSLAAGARERSLDPGQLRGSTFTVTNVGSHSEHGTFGTPIINHPEAAIMGLGRIAEEPVAVDGEMEIREQLHLSLSYDHRLVDGVTAAGFADHVIESIEDPDVLLARL</sequence>
<feature type="compositionally biased region" description="Low complexity" evidence="6">
    <location>
        <begin position="138"/>
        <end position="163"/>
    </location>
</feature>
<dbReference type="OrthoDB" id="56234at2157"/>
<dbReference type="SUPFAM" id="SSF51230">
    <property type="entry name" value="Single hybrid motif"/>
    <property type="match status" value="1"/>
</dbReference>
<comment type="similarity">
    <text evidence="2">Belongs to the 2-oxoacid dehydrogenase family.</text>
</comment>
<feature type="compositionally biased region" description="Low complexity" evidence="6">
    <location>
        <begin position="116"/>
        <end position="125"/>
    </location>
</feature>
<proteinExistence type="inferred from homology"/>
<dbReference type="InterPro" id="IPR000089">
    <property type="entry name" value="Biotin_lipoyl"/>
</dbReference>
<dbReference type="GO" id="GO:0005737">
    <property type="term" value="C:cytoplasm"/>
    <property type="evidence" value="ECO:0007669"/>
    <property type="project" value="TreeGrafter"/>
</dbReference>
<evidence type="ECO:0000256" key="2">
    <source>
        <dbReference type="ARBA" id="ARBA00007317"/>
    </source>
</evidence>
<dbReference type="SUPFAM" id="SSF52777">
    <property type="entry name" value="CoA-dependent acyltransferases"/>
    <property type="match status" value="1"/>
</dbReference>
<keyword evidence="3" id="KW-0808">Transferase</keyword>
<dbReference type="PANTHER" id="PTHR43178">
    <property type="entry name" value="DIHYDROLIPOAMIDE ACETYLTRANSFERASE COMPONENT OF PYRUVATE DEHYDROGENASE COMPLEX"/>
    <property type="match status" value="1"/>
</dbReference>
<dbReference type="InterPro" id="IPR004167">
    <property type="entry name" value="PSBD"/>
</dbReference>
<dbReference type="GO" id="GO:0031405">
    <property type="term" value="F:lipoic acid binding"/>
    <property type="evidence" value="ECO:0007669"/>
    <property type="project" value="TreeGrafter"/>
</dbReference>
<dbReference type="Proteomes" id="UP000509750">
    <property type="component" value="Chromosome"/>
</dbReference>
<gene>
    <name evidence="9" type="ORF">HUG10_06890</name>
</gene>
<accession>A0A7D5GWX2</accession>